<accession>A0A0A9C350</accession>
<evidence type="ECO:0000313" key="1">
    <source>
        <dbReference type="EMBL" id="JAD67815.1"/>
    </source>
</evidence>
<dbReference type="EMBL" id="GBRH01230080">
    <property type="protein sequence ID" value="JAD67815.1"/>
    <property type="molecule type" value="Transcribed_RNA"/>
</dbReference>
<reference evidence="1" key="1">
    <citation type="submission" date="2014-09" db="EMBL/GenBank/DDBJ databases">
        <authorList>
            <person name="Magalhaes I.L.F."/>
            <person name="Oliveira U."/>
            <person name="Santos F.R."/>
            <person name="Vidigal T.H.D.A."/>
            <person name="Brescovit A.D."/>
            <person name="Santos A.J."/>
        </authorList>
    </citation>
    <scope>NUCLEOTIDE SEQUENCE</scope>
    <source>
        <tissue evidence="1">Shoot tissue taken approximately 20 cm above the soil surface</tissue>
    </source>
</reference>
<organism evidence="1">
    <name type="scientific">Arundo donax</name>
    <name type="common">Giant reed</name>
    <name type="synonym">Donax arundinaceus</name>
    <dbReference type="NCBI Taxonomy" id="35708"/>
    <lineage>
        <taxon>Eukaryota</taxon>
        <taxon>Viridiplantae</taxon>
        <taxon>Streptophyta</taxon>
        <taxon>Embryophyta</taxon>
        <taxon>Tracheophyta</taxon>
        <taxon>Spermatophyta</taxon>
        <taxon>Magnoliopsida</taxon>
        <taxon>Liliopsida</taxon>
        <taxon>Poales</taxon>
        <taxon>Poaceae</taxon>
        <taxon>PACMAD clade</taxon>
        <taxon>Arundinoideae</taxon>
        <taxon>Arundineae</taxon>
        <taxon>Arundo</taxon>
    </lineage>
</organism>
<name>A0A0A9C350_ARUDO</name>
<proteinExistence type="predicted"/>
<protein>
    <submittedName>
        <fullName evidence="1">Uncharacterized protein</fullName>
    </submittedName>
</protein>
<sequence length="20" mass="2222">MHLALAVRITLQTREVAIDA</sequence>
<dbReference type="AlphaFoldDB" id="A0A0A9C350"/>
<reference evidence="1" key="2">
    <citation type="journal article" date="2015" name="Data Brief">
        <title>Shoot transcriptome of the giant reed, Arundo donax.</title>
        <authorList>
            <person name="Barrero R.A."/>
            <person name="Guerrero F.D."/>
            <person name="Moolhuijzen P."/>
            <person name="Goolsby J.A."/>
            <person name="Tidwell J."/>
            <person name="Bellgard S.E."/>
            <person name="Bellgard M.I."/>
        </authorList>
    </citation>
    <scope>NUCLEOTIDE SEQUENCE</scope>
    <source>
        <tissue evidence="1">Shoot tissue taken approximately 20 cm above the soil surface</tissue>
    </source>
</reference>